<name>A0A7W1WUL9_9BACL</name>
<proteinExistence type="predicted"/>
<dbReference type="Proteomes" id="UP000535491">
    <property type="component" value="Unassembled WGS sequence"/>
</dbReference>
<sequence length="433" mass="47805">MESDLQLGTAKINITPLKKIPLAGFAHRTEAFEAVSHPLHLRILLFQGRDSTGGRTCVLVVSADLIWWGNERVTSLRQQIRKKWGIEPASIILHATHNHSGPQTSKLFTPSLGRCDEEYVAFLETKLLEGIDLAFNSLEPVSVERGSGECQMGIHRRKQVDGEMVMAPNEMGPVDPQIHVIRYKTKSQKTKALLVHYTCHPTTTGDNFVSSEFPGFAMDVLERELGSQVVAAYLQGCCGDIRPALLKNGDFYRGTDKEVQALGRKLAAEVLTVLKKPMQPVSFSSLAGRSLTVDLPFLELPSLSYLEAAARDAEIIGEWAQLLLEQPERIKPAIPLEMTLISIAEELSLLAMNGEAVVDYGLFIKEQFNGHVLPVPYSNGMIGYIPTAKQVIEGGYEAKESVYYFGLPASFAPSLEKRICNGFITLVRKGKLI</sequence>
<dbReference type="EMBL" id="JACEIQ010000027">
    <property type="protein sequence ID" value="MBA4496257.1"/>
    <property type="molecule type" value="Genomic_DNA"/>
</dbReference>
<evidence type="ECO:0000259" key="1">
    <source>
        <dbReference type="Pfam" id="PF04734"/>
    </source>
</evidence>
<gene>
    <name evidence="2" type="ORF">H1191_18485</name>
</gene>
<accession>A0A7W1WUL9</accession>
<reference evidence="2 3" key="1">
    <citation type="submission" date="2020-07" db="EMBL/GenBank/DDBJ databases">
        <authorList>
            <person name="Feng H."/>
        </authorList>
    </citation>
    <scope>NUCLEOTIDE SEQUENCE [LARGE SCALE GENOMIC DNA]</scope>
    <source>
        <strain evidence="3">s-10</strain>
    </source>
</reference>
<dbReference type="InterPro" id="IPR031329">
    <property type="entry name" value="NEUT/ALK_ceramidase_N"/>
</dbReference>
<evidence type="ECO:0000313" key="2">
    <source>
        <dbReference type="EMBL" id="MBA4496257.1"/>
    </source>
</evidence>
<evidence type="ECO:0000313" key="3">
    <source>
        <dbReference type="Proteomes" id="UP000535491"/>
    </source>
</evidence>
<dbReference type="AlphaFoldDB" id="A0A7W1WUL9"/>
<dbReference type="Pfam" id="PF04734">
    <property type="entry name" value="Ceramidase_alk"/>
    <property type="match status" value="1"/>
</dbReference>
<keyword evidence="3" id="KW-1185">Reference proteome</keyword>
<comment type="caution">
    <text evidence="2">The sequence shown here is derived from an EMBL/GenBank/DDBJ whole genome shotgun (WGS) entry which is preliminary data.</text>
</comment>
<dbReference type="RefSeq" id="WP_181754517.1">
    <property type="nucleotide sequence ID" value="NZ_JACEIQ010000027.1"/>
</dbReference>
<protein>
    <submittedName>
        <fullName evidence="2">Neutral/alkaline non-lysosomal ceramidase N-terminal domain-containing protein</fullName>
    </submittedName>
</protein>
<feature type="domain" description="Neutral/alkaline non-lysosomal ceramidase N-terminal" evidence="1">
    <location>
        <begin position="6"/>
        <end position="246"/>
    </location>
</feature>
<organism evidence="2 3">
    <name type="scientific">Paenactinomyces guangxiensis</name>
    <dbReference type="NCBI Taxonomy" id="1490290"/>
    <lineage>
        <taxon>Bacteria</taxon>
        <taxon>Bacillati</taxon>
        <taxon>Bacillota</taxon>
        <taxon>Bacilli</taxon>
        <taxon>Bacillales</taxon>
        <taxon>Thermoactinomycetaceae</taxon>
        <taxon>Paenactinomyces</taxon>
    </lineage>
</organism>